<dbReference type="InterPro" id="IPR020846">
    <property type="entry name" value="MFS_dom"/>
</dbReference>
<dbReference type="GO" id="GO:0022857">
    <property type="term" value="F:transmembrane transporter activity"/>
    <property type="evidence" value="ECO:0007669"/>
    <property type="project" value="InterPro"/>
</dbReference>
<feature type="transmembrane region" description="Helical" evidence="5">
    <location>
        <begin position="142"/>
        <end position="163"/>
    </location>
</feature>
<feature type="transmembrane region" description="Helical" evidence="5">
    <location>
        <begin position="260"/>
        <end position="281"/>
    </location>
</feature>
<keyword evidence="2 5" id="KW-0812">Transmembrane</keyword>
<evidence type="ECO:0000256" key="4">
    <source>
        <dbReference type="ARBA" id="ARBA00023136"/>
    </source>
</evidence>
<evidence type="ECO:0000259" key="6">
    <source>
        <dbReference type="PROSITE" id="PS50850"/>
    </source>
</evidence>
<evidence type="ECO:0000313" key="8">
    <source>
        <dbReference type="Proteomes" id="UP000218418"/>
    </source>
</evidence>
<evidence type="ECO:0000256" key="1">
    <source>
        <dbReference type="ARBA" id="ARBA00004651"/>
    </source>
</evidence>
<dbReference type="PROSITE" id="PS50850">
    <property type="entry name" value="MFS"/>
    <property type="match status" value="1"/>
</dbReference>
<dbReference type="PANTHER" id="PTHR23530:SF1">
    <property type="entry name" value="PERMEASE, MAJOR FACILITATOR SUPERFAMILY-RELATED"/>
    <property type="match status" value="1"/>
</dbReference>
<evidence type="ECO:0000313" key="7">
    <source>
        <dbReference type="EMBL" id="BAY81229.1"/>
    </source>
</evidence>
<dbReference type="OrthoDB" id="9793283at2"/>
<dbReference type="EMBL" id="AP018227">
    <property type="protein sequence ID" value="BAY81229.1"/>
    <property type="molecule type" value="Genomic_DNA"/>
</dbReference>
<dbReference type="Gene3D" id="1.20.1250.20">
    <property type="entry name" value="MFS general substrate transporter like domains"/>
    <property type="match status" value="1"/>
</dbReference>
<feature type="transmembrane region" description="Helical" evidence="5">
    <location>
        <begin position="356"/>
        <end position="374"/>
    </location>
</feature>
<evidence type="ECO:0000256" key="2">
    <source>
        <dbReference type="ARBA" id="ARBA00022692"/>
    </source>
</evidence>
<dbReference type="InterPro" id="IPR011701">
    <property type="entry name" value="MFS"/>
</dbReference>
<dbReference type="InterPro" id="IPR036259">
    <property type="entry name" value="MFS_trans_sf"/>
</dbReference>
<sequence length="406" mass="45513">MGVNLFRSVRSNIWKLYVLKGLEFAWFPIPTIILFYENHGLSFEKSLLLKTILSLSILVFEIPSGYFADIFGRKACLVSGGFVWTLGLLFYCFQTSFTAFAIAEILSGLAASLISGANTALGFDSLVTINQEQNYRYVEGRLGAIAGVTEAFCGLIGGLTAAINLVYPFYLQTICILFYFLISLTLVEPNLHQVDNNTGTKQASTKQAINHREIWSAIRFSLLENKNVKWLILFSANFGIFTFLAVWLSQADMQSRGLNVSSFGFAWAIFHLIMSFASLKSTSIENIFGTKKVFLGLVILLGLSYIFLGLFNQTWGIIFIALIYFSRGVRNPLTLNHINQNLPSSIRATVLSINSFIFRFGFIVIAPVVGWIIDNYNLDIALYLVGFIFIGFGLFCWQKLVKFKVI</sequence>
<name>A0A1Z4LJ71_9CYAN</name>
<keyword evidence="8" id="KW-1185">Reference proteome</keyword>
<protein>
    <recommendedName>
        <fullName evidence="6">Major facilitator superfamily (MFS) profile domain-containing protein</fullName>
    </recommendedName>
</protein>
<evidence type="ECO:0000256" key="3">
    <source>
        <dbReference type="ARBA" id="ARBA00022989"/>
    </source>
</evidence>
<accession>A0A1Z4LJ71</accession>
<feature type="domain" description="Major facilitator superfamily (MFS) profile" evidence="6">
    <location>
        <begin position="1"/>
        <end position="404"/>
    </location>
</feature>
<dbReference type="GO" id="GO:0005886">
    <property type="term" value="C:plasma membrane"/>
    <property type="evidence" value="ECO:0007669"/>
    <property type="project" value="UniProtKB-SubCell"/>
</dbReference>
<comment type="subcellular location">
    <subcellularLocation>
        <location evidence="1">Cell membrane</location>
        <topology evidence="1">Multi-pass membrane protein</topology>
    </subcellularLocation>
</comment>
<feature type="transmembrane region" description="Helical" evidence="5">
    <location>
        <begin position="293"/>
        <end position="311"/>
    </location>
</feature>
<dbReference type="Pfam" id="PF07690">
    <property type="entry name" value="MFS_1"/>
    <property type="match status" value="1"/>
</dbReference>
<keyword evidence="3 5" id="KW-1133">Transmembrane helix</keyword>
<dbReference type="AlphaFoldDB" id="A0A1Z4LJ71"/>
<evidence type="ECO:0000256" key="5">
    <source>
        <dbReference type="SAM" id="Phobius"/>
    </source>
</evidence>
<dbReference type="InterPro" id="IPR053160">
    <property type="entry name" value="MFS_DHA3_Transporter"/>
</dbReference>
<reference evidence="7 8" key="1">
    <citation type="submission" date="2017-06" db="EMBL/GenBank/DDBJ databases">
        <title>Genome sequencing of cyanobaciteial culture collection at National Institute for Environmental Studies (NIES).</title>
        <authorList>
            <person name="Hirose Y."/>
            <person name="Shimura Y."/>
            <person name="Fujisawa T."/>
            <person name="Nakamura Y."/>
            <person name="Kawachi M."/>
        </authorList>
    </citation>
    <scope>NUCLEOTIDE SEQUENCE [LARGE SCALE GENOMIC DNA]</scope>
    <source>
        <strain evidence="7 8">NIES-267</strain>
    </source>
</reference>
<dbReference type="SUPFAM" id="SSF103473">
    <property type="entry name" value="MFS general substrate transporter"/>
    <property type="match status" value="1"/>
</dbReference>
<proteinExistence type="predicted"/>
<feature type="transmembrane region" description="Helical" evidence="5">
    <location>
        <begin position="75"/>
        <end position="93"/>
    </location>
</feature>
<dbReference type="InterPro" id="IPR005829">
    <property type="entry name" value="Sugar_transporter_CS"/>
</dbReference>
<dbReference type="Proteomes" id="UP000218418">
    <property type="component" value="Chromosome"/>
</dbReference>
<feature type="transmembrane region" description="Helical" evidence="5">
    <location>
        <begin position="380"/>
        <end position="397"/>
    </location>
</feature>
<feature type="transmembrane region" description="Helical" evidence="5">
    <location>
        <begin position="99"/>
        <end position="121"/>
    </location>
</feature>
<gene>
    <name evidence="7" type="ORF">NIES267_07040</name>
</gene>
<dbReference type="PANTHER" id="PTHR23530">
    <property type="entry name" value="TRANSPORT PROTEIN-RELATED"/>
    <property type="match status" value="1"/>
</dbReference>
<feature type="transmembrane region" description="Helical" evidence="5">
    <location>
        <begin position="228"/>
        <end position="248"/>
    </location>
</feature>
<dbReference type="PROSITE" id="PS00216">
    <property type="entry name" value="SUGAR_TRANSPORT_1"/>
    <property type="match status" value="1"/>
</dbReference>
<feature type="transmembrane region" description="Helical" evidence="5">
    <location>
        <begin position="169"/>
        <end position="187"/>
    </location>
</feature>
<feature type="transmembrane region" description="Helical" evidence="5">
    <location>
        <begin position="16"/>
        <end position="36"/>
    </location>
</feature>
<organism evidence="7 8">
    <name type="scientific">Calothrix parasitica NIES-267</name>
    <dbReference type="NCBI Taxonomy" id="1973488"/>
    <lineage>
        <taxon>Bacteria</taxon>
        <taxon>Bacillati</taxon>
        <taxon>Cyanobacteriota</taxon>
        <taxon>Cyanophyceae</taxon>
        <taxon>Nostocales</taxon>
        <taxon>Calotrichaceae</taxon>
        <taxon>Calothrix</taxon>
    </lineage>
</organism>
<keyword evidence="4 5" id="KW-0472">Membrane</keyword>